<keyword evidence="2" id="KW-0732">Signal</keyword>
<evidence type="ECO:0000256" key="2">
    <source>
        <dbReference type="SAM" id="SignalP"/>
    </source>
</evidence>
<gene>
    <name evidence="3" type="ORF">HYALB_00009695</name>
</gene>
<feature type="region of interest" description="Disordered" evidence="1">
    <location>
        <begin position="578"/>
        <end position="598"/>
    </location>
</feature>
<comment type="caution">
    <text evidence="3">The sequence shown here is derived from an EMBL/GenBank/DDBJ whole genome shotgun (WGS) entry which is preliminary data.</text>
</comment>
<evidence type="ECO:0000313" key="3">
    <source>
        <dbReference type="EMBL" id="CAG8972147.1"/>
    </source>
</evidence>
<reference evidence="3" key="1">
    <citation type="submission" date="2021-07" db="EMBL/GenBank/DDBJ databases">
        <authorList>
            <person name="Durling M."/>
        </authorList>
    </citation>
    <scope>NUCLEOTIDE SEQUENCE</scope>
</reference>
<evidence type="ECO:0000256" key="1">
    <source>
        <dbReference type="SAM" id="MobiDB-lite"/>
    </source>
</evidence>
<dbReference type="AlphaFoldDB" id="A0A9N9LGA7"/>
<dbReference type="EMBL" id="CAJVRM010000037">
    <property type="protein sequence ID" value="CAG8972147.1"/>
    <property type="molecule type" value="Genomic_DNA"/>
</dbReference>
<name>A0A9N9LGA7_9HELO</name>
<dbReference type="Proteomes" id="UP000701801">
    <property type="component" value="Unassembled WGS sequence"/>
</dbReference>
<organism evidence="3 4">
    <name type="scientific">Hymenoscyphus albidus</name>
    <dbReference type="NCBI Taxonomy" id="595503"/>
    <lineage>
        <taxon>Eukaryota</taxon>
        <taxon>Fungi</taxon>
        <taxon>Dikarya</taxon>
        <taxon>Ascomycota</taxon>
        <taxon>Pezizomycotina</taxon>
        <taxon>Leotiomycetes</taxon>
        <taxon>Helotiales</taxon>
        <taxon>Helotiaceae</taxon>
        <taxon>Hymenoscyphus</taxon>
    </lineage>
</organism>
<evidence type="ECO:0000313" key="4">
    <source>
        <dbReference type="Proteomes" id="UP000701801"/>
    </source>
</evidence>
<feature type="signal peptide" evidence="2">
    <location>
        <begin position="1"/>
        <end position="19"/>
    </location>
</feature>
<proteinExistence type="predicted"/>
<feature type="compositionally biased region" description="Polar residues" evidence="1">
    <location>
        <begin position="391"/>
        <end position="401"/>
    </location>
</feature>
<keyword evidence="4" id="KW-1185">Reference proteome</keyword>
<feature type="region of interest" description="Disordered" evidence="1">
    <location>
        <begin position="442"/>
        <end position="466"/>
    </location>
</feature>
<sequence length="645" mass="65477">MKGAYLWSFALAAAGTVQGEGEVPDLQQVRTAYDYEVMTSELLYTRTIPRFVTLTNDQGKPTATIVTSSAEVTAGNSTKTSSVPKTTLTYAVPMTISQVTSTIVETITSCSGNPGCTNGQVVTKITVSTTTCPVTQTGDITVSATSTQTVHPVPYPTGLPVNYTHPNASVSQNSGVTATSKPILLPTGYLSKPSNHTPVYNISSSAVSQNSGATASSKPSLTPYGTGIVSKPLIPSGSIVPSGGLNVHTYVEGPFSNNTVTSKPSTTSKQAYITPRPNFVPSGSGTPPLASYQAPGPYANTTKVPMTTSTVYTTKISTITRCPPTVTNCPVGAVTTQTIALYTTICPVSEAQPAPSNIVSTKYEVSTPASGGPAITRTSVITLPYPGATLGSENSGNNGTPYGSPPNGNGGVVSTKIQTSTPAAGGPPITITSVITLPYPGATSVSENSGNNGTPYGSPPNESSPDLTTVISVSSPPGGVPTTITSIRTATRTRLQTVTDIQTAVIPKPTLGGNPEGGVCPDVPAVTDAGAFPVNGIPYKSGAKITMDGMVYMMPANATGIIKALGYAPVASVAASSSPARNYTRPGATGTGSLRPYGTGSVRVAGTASLMPYLANPVRPTGTGTLRPYVTGPARAAGTGSGTPY</sequence>
<feature type="region of interest" description="Disordered" evidence="1">
    <location>
        <begin position="389"/>
        <end position="426"/>
    </location>
</feature>
<feature type="chain" id="PRO_5040230065" evidence="2">
    <location>
        <begin position="20"/>
        <end position="645"/>
    </location>
</feature>
<accession>A0A9N9LGA7</accession>
<protein>
    <submittedName>
        <fullName evidence="3">Uncharacterized protein</fullName>
    </submittedName>
</protein>
<dbReference type="OrthoDB" id="3565478at2759"/>
<feature type="region of interest" description="Disordered" evidence="1">
    <location>
        <begin position="624"/>
        <end position="645"/>
    </location>
</feature>
<feature type="compositionally biased region" description="Polar residues" evidence="1">
    <location>
        <begin position="443"/>
        <end position="466"/>
    </location>
</feature>